<proteinExistence type="predicted"/>
<dbReference type="WBParaSite" id="nRc.2.0.1.t26067-RA">
    <property type="protein sequence ID" value="nRc.2.0.1.t26067-RA"/>
    <property type="gene ID" value="nRc.2.0.1.g26067"/>
</dbReference>
<sequence length="135" mass="15436">MTHFMLIDKYLITPNHPALMSEKAKPDIDNLIQAYTYLKGVADDRENYLKFLKGDDELSVLNRQKFKNVTAIAYHLAIKKEPSLSNYNPALRKMLTPAEKTLIDDLDNAFGKSVDLKQVNTYVARYGQNAYHAVQ</sequence>
<organism evidence="1 2">
    <name type="scientific">Romanomermis culicivorax</name>
    <name type="common">Nematode worm</name>
    <dbReference type="NCBI Taxonomy" id="13658"/>
    <lineage>
        <taxon>Eukaryota</taxon>
        <taxon>Metazoa</taxon>
        <taxon>Ecdysozoa</taxon>
        <taxon>Nematoda</taxon>
        <taxon>Enoplea</taxon>
        <taxon>Dorylaimia</taxon>
        <taxon>Mermithida</taxon>
        <taxon>Mermithoidea</taxon>
        <taxon>Mermithidae</taxon>
        <taxon>Romanomermis</taxon>
    </lineage>
</organism>
<name>A0A915JJ08_ROMCU</name>
<keyword evidence="1" id="KW-1185">Reference proteome</keyword>
<reference evidence="2" key="1">
    <citation type="submission" date="2022-11" db="UniProtKB">
        <authorList>
            <consortium name="WormBaseParasite"/>
        </authorList>
    </citation>
    <scope>IDENTIFICATION</scope>
</reference>
<dbReference type="AlphaFoldDB" id="A0A915JJ08"/>
<evidence type="ECO:0000313" key="2">
    <source>
        <dbReference type="WBParaSite" id="nRc.2.0.1.t26067-RA"/>
    </source>
</evidence>
<evidence type="ECO:0000313" key="1">
    <source>
        <dbReference type="Proteomes" id="UP000887565"/>
    </source>
</evidence>
<dbReference type="Proteomes" id="UP000887565">
    <property type="component" value="Unplaced"/>
</dbReference>
<protein>
    <submittedName>
        <fullName evidence="2">Uncharacterized protein</fullName>
    </submittedName>
</protein>
<accession>A0A915JJ08</accession>